<evidence type="ECO:0000256" key="1">
    <source>
        <dbReference type="SAM" id="Phobius"/>
    </source>
</evidence>
<name>A0AAW2Z3W7_9EUKA</name>
<dbReference type="EMBL" id="JAOPGA020001001">
    <property type="protein sequence ID" value="KAL0483943.1"/>
    <property type="molecule type" value="Genomic_DNA"/>
</dbReference>
<keyword evidence="3" id="KW-1185">Reference proteome</keyword>
<sequence length="111" mass="12124">MILNLASVIGHALLGALIGVAACFAIFSVQKNKDPTKKAQFIQGYMLTIVPFTTILGLLASLSWWALLIVFVIITPIGIAMVMLDSEYYKAQASSLLGDFMPSYKKTSNMY</sequence>
<keyword evidence="1" id="KW-0472">Membrane</keyword>
<protein>
    <submittedName>
        <fullName evidence="2">CrcB</fullName>
    </submittedName>
</protein>
<evidence type="ECO:0000313" key="3">
    <source>
        <dbReference type="Proteomes" id="UP001431209"/>
    </source>
</evidence>
<keyword evidence="1" id="KW-1133">Transmembrane helix</keyword>
<organism evidence="2 3">
    <name type="scientific">Acrasis kona</name>
    <dbReference type="NCBI Taxonomy" id="1008807"/>
    <lineage>
        <taxon>Eukaryota</taxon>
        <taxon>Discoba</taxon>
        <taxon>Heterolobosea</taxon>
        <taxon>Tetramitia</taxon>
        <taxon>Eutetramitia</taxon>
        <taxon>Acrasidae</taxon>
        <taxon>Acrasis</taxon>
    </lineage>
</organism>
<feature type="transmembrane region" description="Helical" evidence="1">
    <location>
        <begin position="65"/>
        <end position="84"/>
    </location>
</feature>
<accession>A0AAW2Z3W7</accession>
<feature type="transmembrane region" description="Helical" evidence="1">
    <location>
        <begin position="41"/>
        <end position="59"/>
    </location>
</feature>
<proteinExistence type="predicted"/>
<dbReference type="AlphaFoldDB" id="A0AAW2Z3W7"/>
<keyword evidence="1" id="KW-0812">Transmembrane</keyword>
<comment type="caution">
    <text evidence="2">The sequence shown here is derived from an EMBL/GenBank/DDBJ whole genome shotgun (WGS) entry which is preliminary data.</text>
</comment>
<feature type="transmembrane region" description="Helical" evidence="1">
    <location>
        <begin position="6"/>
        <end position="29"/>
    </location>
</feature>
<gene>
    <name evidence="2" type="ORF">AKO1_004532</name>
</gene>
<dbReference type="Proteomes" id="UP001431209">
    <property type="component" value="Unassembled WGS sequence"/>
</dbReference>
<evidence type="ECO:0000313" key="2">
    <source>
        <dbReference type="EMBL" id="KAL0483943.1"/>
    </source>
</evidence>
<reference evidence="2 3" key="1">
    <citation type="submission" date="2024-03" db="EMBL/GenBank/DDBJ databases">
        <title>The Acrasis kona genome and developmental transcriptomes reveal deep origins of eukaryotic multicellular pathways.</title>
        <authorList>
            <person name="Sheikh S."/>
            <person name="Fu C.-J."/>
            <person name="Brown M.W."/>
            <person name="Baldauf S.L."/>
        </authorList>
    </citation>
    <scope>NUCLEOTIDE SEQUENCE [LARGE SCALE GENOMIC DNA]</scope>
    <source>
        <strain evidence="2 3">ATCC MYA-3509</strain>
    </source>
</reference>